<name>A0A1M5U6E5_9FIRM</name>
<feature type="modified residue" description="4-aspartylphosphate" evidence="6">
    <location>
        <position position="56"/>
    </location>
</feature>
<evidence type="ECO:0000256" key="1">
    <source>
        <dbReference type="ARBA" id="ARBA00018672"/>
    </source>
</evidence>
<dbReference type="InterPro" id="IPR001789">
    <property type="entry name" value="Sig_transdc_resp-reg_receiver"/>
</dbReference>
<dbReference type="AlphaFoldDB" id="A0A1M5U6E5"/>
<dbReference type="Proteomes" id="UP000183995">
    <property type="component" value="Unassembled WGS sequence"/>
</dbReference>
<evidence type="ECO:0000313" key="9">
    <source>
        <dbReference type="EMBL" id="SHH58426.1"/>
    </source>
</evidence>
<evidence type="ECO:0000259" key="8">
    <source>
        <dbReference type="PROSITE" id="PS50110"/>
    </source>
</evidence>
<gene>
    <name evidence="9" type="ORF">SAMN02745823_00373</name>
</gene>
<evidence type="ECO:0000256" key="2">
    <source>
        <dbReference type="ARBA" id="ARBA00023015"/>
    </source>
</evidence>
<dbReference type="CDD" id="cd17536">
    <property type="entry name" value="REC_YesN-like"/>
    <property type="match status" value="1"/>
</dbReference>
<accession>A0A1M5U6E5</accession>
<dbReference type="Gene3D" id="3.40.50.2300">
    <property type="match status" value="1"/>
</dbReference>
<protein>
    <recommendedName>
        <fullName evidence="1">Stage 0 sporulation protein A homolog</fullName>
    </recommendedName>
</protein>
<organism evidence="9 10">
    <name type="scientific">Sporobacter termitidis DSM 10068</name>
    <dbReference type="NCBI Taxonomy" id="1123282"/>
    <lineage>
        <taxon>Bacteria</taxon>
        <taxon>Bacillati</taxon>
        <taxon>Bacillota</taxon>
        <taxon>Clostridia</taxon>
        <taxon>Eubacteriales</taxon>
        <taxon>Oscillospiraceae</taxon>
        <taxon>Sporobacter</taxon>
    </lineage>
</organism>
<dbReference type="GO" id="GO:0000160">
    <property type="term" value="P:phosphorelay signal transduction system"/>
    <property type="evidence" value="ECO:0007669"/>
    <property type="project" value="InterPro"/>
</dbReference>
<feature type="domain" description="Response regulatory" evidence="8">
    <location>
        <begin position="3"/>
        <end position="121"/>
    </location>
</feature>
<evidence type="ECO:0000256" key="4">
    <source>
        <dbReference type="ARBA" id="ARBA00023163"/>
    </source>
</evidence>
<dbReference type="Pfam" id="PF12833">
    <property type="entry name" value="HTH_18"/>
    <property type="match status" value="1"/>
</dbReference>
<dbReference type="SUPFAM" id="SSF46689">
    <property type="entry name" value="Homeodomain-like"/>
    <property type="match status" value="1"/>
</dbReference>
<evidence type="ECO:0000256" key="3">
    <source>
        <dbReference type="ARBA" id="ARBA00023125"/>
    </source>
</evidence>
<keyword evidence="4" id="KW-0804">Transcription</keyword>
<evidence type="ECO:0000259" key="7">
    <source>
        <dbReference type="PROSITE" id="PS01124"/>
    </source>
</evidence>
<comment type="function">
    <text evidence="5">May play the central regulatory role in sporulation. It may be an element of the effector pathway responsible for the activation of sporulation genes in response to nutritional stress. Spo0A may act in concert with spo0H (a sigma factor) to control the expression of some genes that are critical to the sporulation process.</text>
</comment>
<evidence type="ECO:0000313" key="10">
    <source>
        <dbReference type="Proteomes" id="UP000183995"/>
    </source>
</evidence>
<dbReference type="GO" id="GO:0003700">
    <property type="term" value="F:DNA-binding transcription factor activity"/>
    <property type="evidence" value="ECO:0007669"/>
    <property type="project" value="InterPro"/>
</dbReference>
<keyword evidence="3" id="KW-0238">DNA-binding</keyword>
<dbReference type="EMBL" id="FQXV01000001">
    <property type="protein sequence ID" value="SHH58426.1"/>
    <property type="molecule type" value="Genomic_DNA"/>
</dbReference>
<dbReference type="Gene3D" id="1.10.10.60">
    <property type="entry name" value="Homeodomain-like"/>
    <property type="match status" value="2"/>
</dbReference>
<sequence>MYKTMIVDDYDIYHNDLKALDIWGEKSGFVIVSEASSGREALSKLYAEPVDLLITDIRMPVVDGIELTKKVFEERLCKCVILMSQFSDFEYARQGIAIGAFEYLLKPVEEADLMKTLQRAHAYISERDEQLSKIDYLNHVLVRQVSDHYPTELLKLLVKNISEASGEASATAKKMLETIWSEVGFDLLKSAYVINRVLGDLMEAVDKEYSWMSKLSSPAVPEDIDFSKYAGFPEMEDAFLDIVGRITGTVSRFELGIGSSKLARMACKYVLENIDAQISLMILSKKLFISSSYLSLLFKEKTGRNLIDYITFVKMERAKILLADFSLKNYEIADKLGFSVEYFSKLFKKTFNVTPTKYRSSLETQKM</sequence>
<evidence type="ECO:0000256" key="6">
    <source>
        <dbReference type="PROSITE-ProRule" id="PRU00169"/>
    </source>
</evidence>
<dbReference type="GO" id="GO:0043565">
    <property type="term" value="F:sequence-specific DNA binding"/>
    <property type="evidence" value="ECO:0007669"/>
    <property type="project" value="InterPro"/>
</dbReference>
<dbReference type="RefSeq" id="WP_073075931.1">
    <property type="nucleotide sequence ID" value="NZ_FQXV01000001.1"/>
</dbReference>
<dbReference type="PROSITE" id="PS50110">
    <property type="entry name" value="RESPONSE_REGULATORY"/>
    <property type="match status" value="1"/>
</dbReference>
<dbReference type="PANTHER" id="PTHR43280:SF10">
    <property type="entry name" value="REGULATORY PROTEIN POCR"/>
    <property type="match status" value="1"/>
</dbReference>
<evidence type="ECO:0000256" key="5">
    <source>
        <dbReference type="ARBA" id="ARBA00024867"/>
    </source>
</evidence>
<dbReference type="InterPro" id="IPR011006">
    <property type="entry name" value="CheY-like_superfamily"/>
</dbReference>
<reference evidence="9 10" key="1">
    <citation type="submission" date="2016-11" db="EMBL/GenBank/DDBJ databases">
        <authorList>
            <person name="Jaros S."/>
            <person name="Januszkiewicz K."/>
            <person name="Wedrychowicz H."/>
        </authorList>
    </citation>
    <scope>NUCLEOTIDE SEQUENCE [LARGE SCALE GENOMIC DNA]</scope>
    <source>
        <strain evidence="9 10">DSM 10068</strain>
    </source>
</reference>
<keyword evidence="2" id="KW-0805">Transcription regulation</keyword>
<keyword evidence="6" id="KW-0597">Phosphoprotein</keyword>
<dbReference type="SMART" id="SM00342">
    <property type="entry name" value="HTH_ARAC"/>
    <property type="match status" value="1"/>
</dbReference>
<dbReference type="STRING" id="1123282.SAMN02745823_00373"/>
<dbReference type="PROSITE" id="PS01124">
    <property type="entry name" value="HTH_ARAC_FAMILY_2"/>
    <property type="match status" value="1"/>
</dbReference>
<proteinExistence type="predicted"/>
<dbReference type="OrthoDB" id="2990361at2"/>
<feature type="domain" description="HTH araC/xylS-type" evidence="7">
    <location>
        <begin position="264"/>
        <end position="361"/>
    </location>
</feature>
<dbReference type="SUPFAM" id="SSF52172">
    <property type="entry name" value="CheY-like"/>
    <property type="match status" value="1"/>
</dbReference>
<dbReference type="Pfam" id="PF00072">
    <property type="entry name" value="Response_reg"/>
    <property type="match status" value="1"/>
</dbReference>
<dbReference type="PANTHER" id="PTHR43280">
    <property type="entry name" value="ARAC-FAMILY TRANSCRIPTIONAL REGULATOR"/>
    <property type="match status" value="1"/>
</dbReference>
<dbReference type="SMART" id="SM00448">
    <property type="entry name" value="REC"/>
    <property type="match status" value="1"/>
</dbReference>
<dbReference type="InterPro" id="IPR018060">
    <property type="entry name" value="HTH_AraC"/>
</dbReference>
<keyword evidence="10" id="KW-1185">Reference proteome</keyword>
<dbReference type="InterPro" id="IPR009057">
    <property type="entry name" value="Homeodomain-like_sf"/>
</dbReference>